<evidence type="ECO:0000313" key="4">
    <source>
        <dbReference type="EMBL" id="MBB4013875.1"/>
    </source>
</evidence>
<reference evidence="4 5" key="1">
    <citation type="submission" date="2020-08" db="EMBL/GenBank/DDBJ databases">
        <title>Genomic Encyclopedia of Type Strains, Phase IV (KMG-IV): sequencing the most valuable type-strain genomes for metagenomic binning, comparative biology and taxonomic classification.</title>
        <authorList>
            <person name="Goeker M."/>
        </authorList>
    </citation>
    <scope>NUCLEOTIDE SEQUENCE [LARGE SCALE GENOMIC DNA]</scope>
    <source>
        <strain evidence="4 5">DSM 106739</strain>
    </source>
</reference>
<gene>
    <name evidence="4" type="ORF">GGR36_003221</name>
</gene>
<name>A0A840BKU3_9RHOO</name>
<feature type="chain" id="PRO_5032783044" description="Tetratricopeptide repeat protein" evidence="3">
    <location>
        <begin position="24"/>
        <end position="268"/>
    </location>
</feature>
<evidence type="ECO:0000256" key="1">
    <source>
        <dbReference type="SAM" id="MobiDB-lite"/>
    </source>
</evidence>
<keyword evidence="2" id="KW-1133">Transmembrane helix</keyword>
<dbReference type="InterPro" id="IPR011990">
    <property type="entry name" value="TPR-like_helical_dom_sf"/>
</dbReference>
<feature type="signal peptide" evidence="3">
    <location>
        <begin position="1"/>
        <end position="23"/>
    </location>
</feature>
<dbReference type="Proteomes" id="UP000561045">
    <property type="component" value="Unassembled WGS sequence"/>
</dbReference>
<dbReference type="EMBL" id="JACIET010000002">
    <property type="protein sequence ID" value="MBB4013875.1"/>
    <property type="molecule type" value="Genomic_DNA"/>
</dbReference>
<accession>A0A840BKU3</accession>
<keyword evidence="2" id="KW-0472">Membrane</keyword>
<keyword evidence="5" id="KW-1185">Reference proteome</keyword>
<feature type="region of interest" description="Disordered" evidence="1">
    <location>
        <begin position="247"/>
        <end position="268"/>
    </location>
</feature>
<dbReference type="SUPFAM" id="SSF48452">
    <property type="entry name" value="TPR-like"/>
    <property type="match status" value="1"/>
</dbReference>
<dbReference type="RefSeq" id="WP_207064469.1">
    <property type="nucleotide sequence ID" value="NZ_BAABLE010000005.1"/>
</dbReference>
<proteinExistence type="predicted"/>
<evidence type="ECO:0000313" key="5">
    <source>
        <dbReference type="Proteomes" id="UP000561045"/>
    </source>
</evidence>
<feature type="transmembrane region" description="Helical" evidence="2">
    <location>
        <begin position="126"/>
        <end position="146"/>
    </location>
</feature>
<dbReference type="Pfam" id="PF14559">
    <property type="entry name" value="TPR_19"/>
    <property type="match status" value="1"/>
</dbReference>
<protein>
    <recommendedName>
        <fullName evidence="6">Tetratricopeptide repeat protein</fullName>
    </recommendedName>
</protein>
<sequence>MTRTLIASLACATLLMTPALASAAEPTLHQVYQTAESGRLKEAEDMMAQVLRDHPNSAKAHFVEAEILAKEGKLAEARSELSRAERIAPDLGFAKPQALQSLRTALATPTVAGFPDGAAPSRGSPWIWVLFAGAAIAIFFLLARWVQARARAPQVVAAGGYGPAAYGYGAPAPGYGPAPAGATGSGIGSSMLGGLATGVAVGAGVVAGEALMHRVLDGGERHTSSYTPIDTGSEVFDDKRYDMGGSDFGVSDSGGWDDSASSGSDDWS</sequence>
<keyword evidence="2" id="KW-0812">Transmembrane</keyword>
<evidence type="ECO:0000256" key="3">
    <source>
        <dbReference type="SAM" id="SignalP"/>
    </source>
</evidence>
<organism evidence="4 5">
    <name type="scientific">Niveibacterium umoris</name>
    <dbReference type="NCBI Taxonomy" id="1193620"/>
    <lineage>
        <taxon>Bacteria</taxon>
        <taxon>Pseudomonadati</taxon>
        <taxon>Pseudomonadota</taxon>
        <taxon>Betaproteobacteria</taxon>
        <taxon>Rhodocyclales</taxon>
        <taxon>Rhodocyclaceae</taxon>
        <taxon>Niveibacterium</taxon>
    </lineage>
</organism>
<evidence type="ECO:0000256" key="2">
    <source>
        <dbReference type="SAM" id="Phobius"/>
    </source>
</evidence>
<comment type="caution">
    <text evidence="4">The sequence shown here is derived from an EMBL/GenBank/DDBJ whole genome shotgun (WGS) entry which is preliminary data.</text>
</comment>
<dbReference type="Gene3D" id="1.25.40.10">
    <property type="entry name" value="Tetratricopeptide repeat domain"/>
    <property type="match status" value="1"/>
</dbReference>
<keyword evidence="3" id="KW-0732">Signal</keyword>
<dbReference type="AlphaFoldDB" id="A0A840BKU3"/>
<evidence type="ECO:0008006" key="6">
    <source>
        <dbReference type="Google" id="ProtNLM"/>
    </source>
</evidence>